<name>A0A2S0UM25_9RHOB</name>
<proteinExistence type="predicted"/>
<reference evidence="2 3" key="1">
    <citation type="submission" date="2018-04" db="EMBL/GenBank/DDBJ databases">
        <title>Genome sequencing of Gemmobacter.</title>
        <authorList>
            <person name="Yi H."/>
            <person name="Baek M.-G."/>
        </authorList>
    </citation>
    <scope>NUCLEOTIDE SEQUENCE [LARGE SCALE GENOMIC DNA]</scope>
    <source>
        <strain evidence="2 3">HYN0069</strain>
    </source>
</reference>
<sequence>MPLTLRFADPRPGLPKGATIFPALERVTTFSQTVNIAGADDSLGPSGGAERSRSSCGISPITIG</sequence>
<organism evidence="2 3">
    <name type="scientific">Paragemmobacter aquarius</name>
    <dbReference type="NCBI Taxonomy" id="2169400"/>
    <lineage>
        <taxon>Bacteria</taxon>
        <taxon>Pseudomonadati</taxon>
        <taxon>Pseudomonadota</taxon>
        <taxon>Alphaproteobacteria</taxon>
        <taxon>Rhodobacterales</taxon>
        <taxon>Paracoccaceae</taxon>
        <taxon>Paragemmobacter</taxon>
    </lineage>
</organism>
<accession>A0A2S0UM25</accession>
<evidence type="ECO:0000313" key="3">
    <source>
        <dbReference type="Proteomes" id="UP000244496"/>
    </source>
</evidence>
<dbReference type="KEGG" id="geh:HYN69_10555"/>
<feature type="region of interest" description="Disordered" evidence="1">
    <location>
        <begin position="37"/>
        <end position="64"/>
    </location>
</feature>
<dbReference type="EMBL" id="CP028918">
    <property type="protein sequence ID" value="AWB48884.1"/>
    <property type="molecule type" value="Genomic_DNA"/>
</dbReference>
<protein>
    <submittedName>
        <fullName evidence="2">Uncharacterized protein</fullName>
    </submittedName>
</protein>
<dbReference type="RefSeq" id="WP_108435703.1">
    <property type="nucleotide sequence ID" value="NZ_CP028918.1"/>
</dbReference>
<keyword evidence="3" id="KW-1185">Reference proteome</keyword>
<dbReference type="Proteomes" id="UP000244496">
    <property type="component" value="Chromosome"/>
</dbReference>
<evidence type="ECO:0000313" key="2">
    <source>
        <dbReference type="EMBL" id="AWB48884.1"/>
    </source>
</evidence>
<dbReference type="AlphaFoldDB" id="A0A2S0UM25"/>
<evidence type="ECO:0000256" key="1">
    <source>
        <dbReference type="SAM" id="MobiDB-lite"/>
    </source>
</evidence>
<gene>
    <name evidence="2" type="ORF">HYN69_10555</name>
</gene>